<dbReference type="Proteomes" id="UP000302139">
    <property type="component" value="Unassembled WGS sequence"/>
</dbReference>
<proteinExistence type="predicted"/>
<protein>
    <submittedName>
        <fullName evidence="2">Uncharacterized protein</fullName>
    </submittedName>
</protein>
<dbReference type="Proteomes" id="UP000299211">
    <property type="component" value="Unassembled WGS sequence"/>
</dbReference>
<accession>A0A4D4MQN9</accession>
<evidence type="ECO:0000313" key="3">
    <source>
        <dbReference type="Proteomes" id="UP000299211"/>
    </source>
</evidence>
<name>A0A4D4MQN9_STRAX</name>
<dbReference type="EMBL" id="BJHY01000001">
    <property type="protein sequence ID" value="GDY74066.1"/>
    <property type="molecule type" value="Genomic_DNA"/>
</dbReference>
<reference evidence="2 3" key="1">
    <citation type="submission" date="2019-04" db="EMBL/GenBank/DDBJ databases">
        <title>Draft genome sequences of Streptomyces avermitilis ATCC 31267.</title>
        <authorList>
            <person name="Komaki H."/>
            <person name="Tamura T."/>
            <person name="Hosoyama A."/>
        </authorList>
    </citation>
    <scope>NUCLEOTIDE SEQUENCE [LARGE SCALE GENOMIC DNA]</scope>
    <source>
        <strain evidence="2 3">ATCC 31267</strain>
    </source>
</reference>
<comment type="caution">
    <text evidence="2">The sequence shown here is derived from an EMBL/GenBank/DDBJ whole genome shotgun (WGS) entry which is preliminary data.</text>
</comment>
<sequence>MILFDLRTPRPGRVDPETCPVCALLRMGVTEAVKTGDPKAAAATVRAMHVHMVWGHPNDPRNVRRA</sequence>
<reference evidence="1 4" key="2">
    <citation type="submission" date="2019-04" db="EMBL/GenBank/DDBJ databases">
        <title>Draft genome sequences of Streptomyces avermitilis NBRC 14893.</title>
        <authorList>
            <person name="Komaki H."/>
            <person name="Tamura T."/>
            <person name="Hosoyama A."/>
        </authorList>
    </citation>
    <scope>NUCLEOTIDE SEQUENCE [LARGE SCALE GENOMIC DNA]</scope>
    <source>
        <strain evidence="1 4">NBRC 14893</strain>
    </source>
</reference>
<gene>
    <name evidence="1" type="ORF">SAV14893_051070</name>
    <name evidence="2" type="ORF">SAV31267_035510</name>
</gene>
<evidence type="ECO:0000313" key="1">
    <source>
        <dbReference type="EMBL" id="GDY65714.1"/>
    </source>
</evidence>
<dbReference type="EMBL" id="BJHX01000001">
    <property type="protein sequence ID" value="GDY65714.1"/>
    <property type="molecule type" value="Genomic_DNA"/>
</dbReference>
<evidence type="ECO:0000313" key="4">
    <source>
        <dbReference type="Proteomes" id="UP000302139"/>
    </source>
</evidence>
<dbReference type="AlphaFoldDB" id="A0A4D4MQN9"/>
<organism evidence="2 3">
    <name type="scientific">Streptomyces avermitilis</name>
    <dbReference type="NCBI Taxonomy" id="33903"/>
    <lineage>
        <taxon>Bacteria</taxon>
        <taxon>Bacillati</taxon>
        <taxon>Actinomycetota</taxon>
        <taxon>Actinomycetes</taxon>
        <taxon>Kitasatosporales</taxon>
        <taxon>Streptomycetaceae</taxon>
        <taxon>Streptomyces</taxon>
    </lineage>
</organism>
<evidence type="ECO:0000313" key="2">
    <source>
        <dbReference type="EMBL" id="GDY74066.1"/>
    </source>
</evidence>